<keyword evidence="3" id="KW-1185">Reference proteome</keyword>
<dbReference type="Proteomes" id="UP000299102">
    <property type="component" value="Unassembled WGS sequence"/>
</dbReference>
<comment type="caution">
    <text evidence="2">The sequence shown here is derived from an EMBL/GenBank/DDBJ whole genome shotgun (WGS) entry which is preliminary data.</text>
</comment>
<accession>A0A4C1ZX45</accession>
<reference evidence="2 3" key="1">
    <citation type="journal article" date="2019" name="Commun. Biol.">
        <title>The bagworm genome reveals a unique fibroin gene that provides high tensile strength.</title>
        <authorList>
            <person name="Kono N."/>
            <person name="Nakamura H."/>
            <person name="Ohtoshi R."/>
            <person name="Tomita M."/>
            <person name="Numata K."/>
            <person name="Arakawa K."/>
        </authorList>
    </citation>
    <scope>NUCLEOTIDE SEQUENCE [LARGE SCALE GENOMIC DNA]</scope>
</reference>
<evidence type="ECO:0000313" key="3">
    <source>
        <dbReference type="Proteomes" id="UP000299102"/>
    </source>
</evidence>
<evidence type="ECO:0000313" key="2">
    <source>
        <dbReference type="EMBL" id="GBP92062.1"/>
    </source>
</evidence>
<sequence>MLRARLKSSDIVYITLREGGTSRKILISLFGRVRARRLDAHAVTTKGACSADTPRARTETSRERQVRHLRAVVRSRPTCADVTSRGAANVRPDVAVVRDSRKWPRIVPVNTPFHAPSSSGASATRAPETPPNATFTGTRTRPELPTLVRKNIFLFASIQSEYRANATWSFE</sequence>
<proteinExistence type="predicted"/>
<dbReference type="EMBL" id="BGZK01002234">
    <property type="protein sequence ID" value="GBP92062.1"/>
    <property type="molecule type" value="Genomic_DNA"/>
</dbReference>
<protein>
    <submittedName>
        <fullName evidence="2">Uncharacterized protein</fullName>
    </submittedName>
</protein>
<feature type="region of interest" description="Disordered" evidence="1">
    <location>
        <begin position="108"/>
        <end position="139"/>
    </location>
</feature>
<gene>
    <name evidence="2" type="ORF">EVAR_67790_1</name>
</gene>
<name>A0A4C1ZX45_EUMVA</name>
<evidence type="ECO:0000256" key="1">
    <source>
        <dbReference type="SAM" id="MobiDB-lite"/>
    </source>
</evidence>
<organism evidence="2 3">
    <name type="scientific">Eumeta variegata</name>
    <name type="common">Bagworm moth</name>
    <name type="synonym">Eumeta japonica</name>
    <dbReference type="NCBI Taxonomy" id="151549"/>
    <lineage>
        <taxon>Eukaryota</taxon>
        <taxon>Metazoa</taxon>
        <taxon>Ecdysozoa</taxon>
        <taxon>Arthropoda</taxon>
        <taxon>Hexapoda</taxon>
        <taxon>Insecta</taxon>
        <taxon>Pterygota</taxon>
        <taxon>Neoptera</taxon>
        <taxon>Endopterygota</taxon>
        <taxon>Lepidoptera</taxon>
        <taxon>Glossata</taxon>
        <taxon>Ditrysia</taxon>
        <taxon>Tineoidea</taxon>
        <taxon>Psychidae</taxon>
        <taxon>Oiketicinae</taxon>
        <taxon>Eumeta</taxon>
    </lineage>
</organism>
<dbReference type="AlphaFoldDB" id="A0A4C1ZX45"/>